<accession>A0A553IGA2</accession>
<dbReference type="Proteomes" id="UP000315938">
    <property type="component" value="Unassembled WGS sequence"/>
</dbReference>
<dbReference type="RefSeq" id="WP_012243195.1">
    <property type="nucleotide sequence ID" value="NZ_JACAOE010000002.1"/>
</dbReference>
<organism evidence="1 2">
    <name type="scientific">Acholeplasma laidlawii</name>
    <dbReference type="NCBI Taxonomy" id="2148"/>
    <lineage>
        <taxon>Bacteria</taxon>
        <taxon>Bacillati</taxon>
        <taxon>Mycoplasmatota</taxon>
        <taxon>Mollicutes</taxon>
        <taxon>Acholeplasmatales</taxon>
        <taxon>Acholeplasmataceae</taxon>
        <taxon>Acholeplasma</taxon>
    </lineage>
</organism>
<name>A0A553IGA2_ACHLA</name>
<reference evidence="1 2" key="1">
    <citation type="submission" date="2019-07" db="EMBL/GenBank/DDBJ databases">
        <title>Genome sequence of Acholeplasma laidlawii strain with increased resistance to erythromycin.</title>
        <authorList>
            <person name="Medvedeva E.S."/>
            <person name="Baranova N.B."/>
            <person name="Siniagina M.N."/>
            <person name="Mouzykantov A."/>
            <person name="Chernova O.A."/>
            <person name="Chernov V.M."/>
        </authorList>
    </citation>
    <scope>NUCLEOTIDE SEQUENCE [LARGE SCALE GENOMIC DNA]</scope>
    <source>
        <strain evidence="1 2">PG8REry</strain>
    </source>
</reference>
<dbReference type="GeneID" id="41339401"/>
<proteinExistence type="predicted"/>
<evidence type="ECO:0000313" key="2">
    <source>
        <dbReference type="Proteomes" id="UP000315938"/>
    </source>
</evidence>
<dbReference type="AlphaFoldDB" id="A0A553IGA2"/>
<dbReference type="EMBL" id="VKID01000002">
    <property type="protein sequence ID" value="TRX99235.1"/>
    <property type="molecule type" value="Genomic_DNA"/>
</dbReference>
<gene>
    <name evidence="1" type="ORF">FNV44_05885</name>
</gene>
<comment type="caution">
    <text evidence="1">The sequence shown here is derived from an EMBL/GenBank/DDBJ whole genome shotgun (WGS) entry which is preliminary data.</text>
</comment>
<evidence type="ECO:0000313" key="1">
    <source>
        <dbReference type="EMBL" id="TRX99235.1"/>
    </source>
</evidence>
<sequence length="273" mass="32787">MIKKIANRLFNEFNPNASSEEKKWINVFNEIEHRIDVLFESLVSWYTVNIFFQHLRVQNISENYVLYPLRHKAFIYESYMFIELNNLLDIKGDSSITGFVNHFYKDVSDKGKEFISIFQTNIDLNKLKNHFDLFMEWREKNSIEINHFKYMRDKNYSHVDHNFEYDNKVSFEYLIQAIVFLSDYTSILANIMKMMKIRIMDGEPVAIQKEVFLTTSIDVIRIRFKQEINALSKIYNFEKKSKENMVLNCWDSIEETLKNVKLIKLMTDNNNKN</sequence>
<protein>
    <submittedName>
        <fullName evidence="1">Uncharacterized protein</fullName>
    </submittedName>
</protein>